<gene>
    <name evidence="6" type="ORF">GMARGA_LOCUS25576</name>
</gene>
<feature type="domain" description="NAA35-like TPR repeats" evidence="5">
    <location>
        <begin position="305"/>
        <end position="612"/>
    </location>
</feature>
<evidence type="ECO:0000259" key="5">
    <source>
        <dbReference type="Pfam" id="PF25789"/>
    </source>
</evidence>
<name>A0ABN7W2A3_GIGMA</name>
<comment type="caution">
    <text evidence="6">The sequence shown here is derived from an EMBL/GenBank/DDBJ whole genome shotgun (WGS) entry which is preliminary data.</text>
</comment>
<proteinExistence type="inferred from homology"/>
<organism evidence="6 7">
    <name type="scientific">Gigaspora margarita</name>
    <dbReference type="NCBI Taxonomy" id="4874"/>
    <lineage>
        <taxon>Eukaryota</taxon>
        <taxon>Fungi</taxon>
        <taxon>Fungi incertae sedis</taxon>
        <taxon>Mucoromycota</taxon>
        <taxon>Glomeromycotina</taxon>
        <taxon>Glomeromycetes</taxon>
        <taxon>Diversisporales</taxon>
        <taxon>Gigasporaceae</taxon>
        <taxon>Gigaspora</taxon>
    </lineage>
</organism>
<sequence length="612" mass="71204">MSLAETQSHDDMDRQESLLIPQYKDITSFLDEVVDEFEIGQLVHLESFGFGMILDSDLNKKPFELRARLKPEQVLWIMDRLFICEMTWHTGHSLSQTLFTCMYLHYVPELTPELFLNIDDTSNDTLDQNAEAPIEFVILVLKAYVMGTVKCCQLVLDEMAKGNVYEEEDFATNKYGISIYEDFPESQAIKLLDDAETWLEQYGGPWIRLHGYEQNESIIHAIVSRLSLRKATQSQISIAMKLLNGSQNEISVNNTQDLGVEVEGAFDPLINRKLISQTPPRPIRLLSLQESIDEMLNMFKSLNSICEIIDYKSATSLTRFLTYHAAQQPTPCAFSRSLLQSTVCTENRILGKISVYQLVKDSVTELTNPPYIYFASKNEMDVLSNGAHIDEAKYNTSKLIHTFVDSTMKPLTDYYRILCHNRSRQRRNMCKVLADWDLLQEESEHIDIELQSITKEEPLKTDEGQSYSFHLSSWVYHHKLMLMEEILFLGFELELYGSHEFVMIYWYLDYLLGVHYQHLERIHMHATDDRKFKKQKSFQSAPSSLSTVSLIISYQTFVVARQDIWHFKPPQLEFDDESTRFWHRFKVYRTLGSPTMLTFQELKEMTQLDNIS</sequence>
<evidence type="ECO:0000259" key="4">
    <source>
        <dbReference type="Pfam" id="PF04112"/>
    </source>
</evidence>
<feature type="non-terminal residue" evidence="6">
    <location>
        <position position="612"/>
    </location>
</feature>
<accession>A0ABN7W2A3</accession>
<dbReference type="InterPro" id="IPR057982">
    <property type="entry name" value="TPR_NAA35"/>
</dbReference>
<comment type="similarity">
    <text evidence="2">Belongs to the MAK10 family.</text>
</comment>
<evidence type="ECO:0000313" key="7">
    <source>
        <dbReference type="Proteomes" id="UP000789901"/>
    </source>
</evidence>
<feature type="domain" description="NAA35-like N-terminal" evidence="4">
    <location>
        <begin position="55"/>
        <end position="189"/>
    </location>
</feature>
<dbReference type="EMBL" id="CAJVQB010028468">
    <property type="protein sequence ID" value="CAG8812464.1"/>
    <property type="molecule type" value="Genomic_DNA"/>
</dbReference>
<dbReference type="InterPro" id="IPR057983">
    <property type="entry name" value="NAA35-like_N"/>
</dbReference>
<dbReference type="Proteomes" id="UP000789901">
    <property type="component" value="Unassembled WGS sequence"/>
</dbReference>
<keyword evidence="7" id="KW-1185">Reference proteome</keyword>
<evidence type="ECO:0000256" key="2">
    <source>
        <dbReference type="ARBA" id="ARBA00006289"/>
    </source>
</evidence>
<protein>
    <submittedName>
        <fullName evidence="6">4775_t:CDS:1</fullName>
    </submittedName>
</protein>
<keyword evidence="3" id="KW-0963">Cytoplasm</keyword>
<evidence type="ECO:0000256" key="1">
    <source>
        <dbReference type="ARBA" id="ARBA00004496"/>
    </source>
</evidence>
<dbReference type="PANTHER" id="PTHR21373:SF0">
    <property type="entry name" value="N-ALPHA-ACETYLTRANSFERASE 35, NATC AUXILIARY SUBUNIT"/>
    <property type="match status" value="1"/>
</dbReference>
<dbReference type="InterPro" id="IPR007244">
    <property type="entry name" value="Naa35_N"/>
</dbReference>
<evidence type="ECO:0000313" key="6">
    <source>
        <dbReference type="EMBL" id="CAG8812464.1"/>
    </source>
</evidence>
<evidence type="ECO:0000256" key="3">
    <source>
        <dbReference type="ARBA" id="ARBA00022490"/>
    </source>
</evidence>
<dbReference type="Pfam" id="PF25789">
    <property type="entry name" value="TPR_NAA35"/>
    <property type="match status" value="1"/>
</dbReference>
<dbReference type="Pfam" id="PF04112">
    <property type="entry name" value="Mak10"/>
    <property type="match status" value="1"/>
</dbReference>
<dbReference type="PANTHER" id="PTHR21373">
    <property type="entry name" value="GLUCOSE REPRESSIBLE PROTEIN MAK10"/>
    <property type="match status" value="1"/>
</dbReference>
<reference evidence="6 7" key="1">
    <citation type="submission" date="2021-06" db="EMBL/GenBank/DDBJ databases">
        <authorList>
            <person name="Kallberg Y."/>
            <person name="Tangrot J."/>
            <person name="Rosling A."/>
        </authorList>
    </citation>
    <scope>NUCLEOTIDE SEQUENCE [LARGE SCALE GENOMIC DNA]</scope>
    <source>
        <strain evidence="6 7">120-4 pot B 10/14</strain>
    </source>
</reference>
<comment type="subcellular location">
    <subcellularLocation>
        <location evidence="1">Cytoplasm</location>
    </subcellularLocation>
</comment>